<comment type="similarity">
    <text evidence="1">Belongs to the protein kinase superfamily. STE Ser/Thr protein kinase family. STE20 subfamily.</text>
</comment>
<keyword evidence="6" id="KW-1185">Reference proteome</keyword>
<feature type="domain" description="Protein kinase" evidence="5">
    <location>
        <begin position="407"/>
        <end position="688"/>
    </location>
</feature>
<evidence type="ECO:0000256" key="3">
    <source>
        <dbReference type="PIRSR" id="PIRSR607702-1"/>
    </source>
</evidence>
<dbReference type="Proteomes" id="UP000887575">
    <property type="component" value="Unassembled WGS sequence"/>
</dbReference>
<dbReference type="InterPro" id="IPR000719">
    <property type="entry name" value="Prot_kinase_dom"/>
</dbReference>
<organism evidence="6 7">
    <name type="scientific">Mesorhabditis belari</name>
    <dbReference type="NCBI Taxonomy" id="2138241"/>
    <lineage>
        <taxon>Eukaryota</taxon>
        <taxon>Metazoa</taxon>
        <taxon>Ecdysozoa</taxon>
        <taxon>Nematoda</taxon>
        <taxon>Chromadorea</taxon>
        <taxon>Rhabditida</taxon>
        <taxon>Rhabditina</taxon>
        <taxon>Rhabditomorpha</taxon>
        <taxon>Rhabditoidea</taxon>
        <taxon>Rhabditidae</taxon>
        <taxon>Mesorhabditinae</taxon>
        <taxon>Mesorhabditis</taxon>
    </lineage>
</organism>
<evidence type="ECO:0000256" key="4">
    <source>
        <dbReference type="SAM" id="MobiDB-lite"/>
    </source>
</evidence>
<evidence type="ECO:0000313" key="7">
    <source>
        <dbReference type="WBParaSite" id="MBELARI_LOCUS293"/>
    </source>
</evidence>
<dbReference type="InterPro" id="IPR011009">
    <property type="entry name" value="Kinase-like_dom_sf"/>
</dbReference>
<dbReference type="GO" id="GO:0004672">
    <property type="term" value="F:protein kinase activity"/>
    <property type="evidence" value="ECO:0007669"/>
    <property type="project" value="InterPro"/>
</dbReference>
<evidence type="ECO:0000259" key="5">
    <source>
        <dbReference type="PROSITE" id="PS50011"/>
    </source>
</evidence>
<name>A0AAF3F7N6_9BILA</name>
<dbReference type="GO" id="GO:1902554">
    <property type="term" value="C:serine/threonine protein kinase complex"/>
    <property type="evidence" value="ECO:0007669"/>
    <property type="project" value="TreeGrafter"/>
</dbReference>
<feature type="compositionally biased region" description="Polar residues" evidence="4">
    <location>
        <begin position="166"/>
        <end position="179"/>
    </location>
</feature>
<feature type="region of interest" description="Disordered" evidence="4">
    <location>
        <begin position="372"/>
        <end position="397"/>
    </location>
</feature>
<dbReference type="Gene3D" id="1.10.510.10">
    <property type="entry name" value="Transferase(Phosphotransferase) domain 1"/>
    <property type="match status" value="1"/>
</dbReference>
<dbReference type="InterPro" id="IPR047173">
    <property type="entry name" value="STRAD_A/B-like"/>
</dbReference>
<evidence type="ECO:0000256" key="2">
    <source>
        <dbReference type="ARBA" id="ARBA00010971"/>
    </source>
</evidence>
<feature type="region of interest" description="Disordered" evidence="4">
    <location>
        <begin position="141"/>
        <end position="179"/>
    </location>
</feature>
<dbReference type="AlphaFoldDB" id="A0AAF3F7N6"/>
<dbReference type="GO" id="GO:0005524">
    <property type="term" value="F:ATP binding"/>
    <property type="evidence" value="ECO:0007669"/>
    <property type="project" value="InterPro"/>
</dbReference>
<comment type="similarity">
    <text evidence="2">Belongs to the janus family.</text>
</comment>
<dbReference type="Pfam" id="PF00069">
    <property type="entry name" value="Pkinase"/>
    <property type="match status" value="1"/>
</dbReference>
<dbReference type="Gene3D" id="3.50.20.20">
    <property type="entry name" value="Janus/Ocnus"/>
    <property type="match status" value="1"/>
</dbReference>
<feature type="active site" description="Proton acceptor" evidence="3">
    <location>
        <position position="729"/>
    </location>
</feature>
<feature type="compositionally biased region" description="Basic and acidic residues" evidence="4">
    <location>
        <begin position="372"/>
        <end position="385"/>
    </location>
</feature>
<sequence>MIETDTNDGRSEYHACGVSTRTRSKTVKAVSRVAPATTNIALSLITQEKATVTAKVVNFEKFYRLRLIPRREDALPDKIAITGPDDETIYRDLVLPQPSKEHPIIIKDQDPDAFTPKERQIQGPFLLEYTALLKATPQEKIGKRRKSGIPKRNVKDFTPSPVVDNVGTTSTKNSPAENNLSNIGTSLASTLIPESTVVQLKSNNRRRRSSVFLRVAQETDPFDEKMVTAQPAEVRQDAPIPSIDDKQMEKKMDVVIRRQSSLDAPKMRKTQRRFSMKATIPLLSPTRTSESEPEENSSMKPPMFGHHLMLEEPVPPTPPRVADLEFEFCAMTKPSDEELVVSQDAEKENGNQIDKPFAKPRGRRSQLYKLVPLDDAKKRDSDQPRQSDMTEEAPTNIKKARRRSSYFKAYAYIDEASCGAVKVYATKKGGHRFACKMWQLEKLADRCGFQHAIEEVQWLKLLRHTNIVPFYAAIVCDRHILIATHLSDMGSALNVIEKDYKVGFPESALVSITKQLSQALNYLHSQYILHRSIRASHVLLDSQGGVRLTGFKHCIRLNEHGLGKIHPINEFSEHLSDSLLWLAPEVLSQNVSGYGLPSDIYSLGITICEMANGFPPFTDMSPLQMLYEKTRGTTPRLLDSTTIGPEGSADHHQHHFSAGLHKLVAACLSIRPEDRPNASQLTTTNSFFKETKRPQTLRSLLPVHLDTVIEKSTKQEKYIVRGYKRCPYHADIFDQTRAKTSQDFKLECPGGGRIKHDPKAKTLFVYGYSQGFGRGDHQLAVDILKSQFSDYEITWSNDGY</sequence>
<dbReference type="WBParaSite" id="MBELARI_LOCUS293">
    <property type="protein sequence ID" value="MBELARI_LOCUS293"/>
    <property type="gene ID" value="MBELARI_LOCUS293"/>
</dbReference>
<accession>A0AAF3F7N6</accession>
<dbReference type="PROSITE" id="PS50011">
    <property type="entry name" value="PROTEIN_KINASE_DOM"/>
    <property type="match status" value="1"/>
</dbReference>
<dbReference type="InterPro" id="IPR038596">
    <property type="entry name" value="Janus_sf"/>
</dbReference>
<dbReference type="SUPFAM" id="SSF56112">
    <property type="entry name" value="Protein kinase-like (PK-like)"/>
    <property type="match status" value="1"/>
</dbReference>
<dbReference type="GO" id="GO:0043539">
    <property type="term" value="F:protein serine/threonine kinase activator activity"/>
    <property type="evidence" value="ECO:0007669"/>
    <property type="project" value="InterPro"/>
</dbReference>
<evidence type="ECO:0000313" key="6">
    <source>
        <dbReference type="Proteomes" id="UP000887575"/>
    </source>
</evidence>
<dbReference type="SUPFAM" id="SSF143724">
    <property type="entry name" value="PHP14-like"/>
    <property type="match status" value="1"/>
</dbReference>
<dbReference type="InterPro" id="IPR007702">
    <property type="entry name" value="Janus"/>
</dbReference>
<protein>
    <recommendedName>
        <fullName evidence="5">Protein kinase domain-containing protein</fullName>
    </recommendedName>
</protein>
<evidence type="ECO:0000256" key="1">
    <source>
        <dbReference type="ARBA" id="ARBA00008874"/>
    </source>
</evidence>
<dbReference type="PANTHER" id="PTHR48014">
    <property type="entry name" value="SERINE/THREONINE-PROTEIN KINASE FRAY2"/>
    <property type="match status" value="1"/>
</dbReference>
<dbReference type="GO" id="GO:0006611">
    <property type="term" value="P:protein export from nucleus"/>
    <property type="evidence" value="ECO:0007669"/>
    <property type="project" value="TreeGrafter"/>
</dbReference>
<dbReference type="PANTHER" id="PTHR48014:SF21">
    <property type="entry name" value="SERINE_THREONINE-PROTEIN KINASE FRAY2"/>
    <property type="match status" value="1"/>
</dbReference>
<proteinExistence type="inferred from homology"/>
<dbReference type="Pfam" id="PF05005">
    <property type="entry name" value="Ocnus"/>
    <property type="match status" value="1"/>
</dbReference>
<reference evidence="7" key="1">
    <citation type="submission" date="2024-02" db="UniProtKB">
        <authorList>
            <consortium name="WormBaseParasite"/>
        </authorList>
    </citation>
    <scope>IDENTIFICATION</scope>
</reference>